<dbReference type="OMA" id="QDHEKHE"/>
<dbReference type="Gramene" id="KCW88793">
    <property type="protein sequence ID" value="KCW88793"/>
    <property type="gene ID" value="EUGRSUZ_A01130"/>
</dbReference>
<name>A0A059DDE7_EUCGR</name>
<accession>A0A059DDE7</accession>
<dbReference type="EMBL" id="KK198753">
    <property type="protein sequence ID" value="KCW88793.1"/>
    <property type="molecule type" value="Genomic_DNA"/>
</dbReference>
<gene>
    <name evidence="1" type="ORF">EUGRSUZ_A01130</name>
</gene>
<dbReference type="InParanoid" id="A0A059DDE7"/>
<sequence length="138" mass="15724">MGNCLVSNKVIARDHEDEISQSKLEPAIRVHGGKNKNEKMKKSVSFKLKDNVDEVVRDNRPHIGESSKSGVLRVRVLVTKEELKQILKHTQDRKFSSVEQLLSASKLRNRSISEVRIGDRGFDGNNRRLHLESILEGR</sequence>
<protein>
    <submittedName>
        <fullName evidence="1">Uncharacterized protein</fullName>
    </submittedName>
</protein>
<reference evidence="1" key="1">
    <citation type="submission" date="2013-07" db="EMBL/GenBank/DDBJ databases">
        <title>The genome of Eucalyptus grandis.</title>
        <authorList>
            <person name="Schmutz J."/>
            <person name="Hayes R."/>
            <person name="Myburg A."/>
            <person name="Tuskan G."/>
            <person name="Grattapaglia D."/>
            <person name="Rokhsar D.S."/>
        </authorList>
    </citation>
    <scope>NUCLEOTIDE SEQUENCE</scope>
    <source>
        <tissue evidence="1">Leaf extractions</tissue>
    </source>
</reference>
<dbReference type="PANTHER" id="PTHR35704">
    <property type="entry name" value="OS02G0254600 PROTEIN"/>
    <property type="match status" value="1"/>
</dbReference>
<dbReference type="AlphaFoldDB" id="A0A059DDE7"/>
<organism evidence="1">
    <name type="scientific">Eucalyptus grandis</name>
    <name type="common">Flooded gum</name>
    <dbReference type="NCBI Taxonomy" id="71139"/>
    <lineage>
        <taxon>Eukaryota</taxon>
        <taxon>Viridiplantae</taxon>
        <taxon>Streptophyta</taxon>
        <taxon>Embryophyta</taxon>
        <taxon>Tracheophyta</taxon>
        <taxon>Spermatophyta</taxon>
        <taxon>Magnoliopsida</taxon>
        <taxon>eudicotyledons</taxon>
        <taxon>Gunneridae</taxon>
        <taxon>Pentapetalae</taxon>
        <taxon>rosids</taxon>
        <taxon>malvids</taxon>
        <taxon>Myrtales</taxon>
        <taxon>Myrtaceae</taxon>
        <taxon>Myrtoideae</taxon>
        <taxon>Eucalypteae</taxon>
        <taxon>Eucalyptus</taxon>
    </lineage>
</organism>
<proteinExistence type="predicted"/>
<dbReference type="PANTHER" id="PTHR35704:SF1">
    <property type="entry name" value="OS02G0254600 PROTEIN"/>
    <property type="match status" value="1"/>
</dbReference>
<evidence type="ECO:0000313" key="1">
    <source>
        <dbReference type="EMBL" id="KCW88793.1"/>
    </source>
</evidence>